<proteinExistence type="predicted"/>
<dbReference type="PROSITE" id="PS51318">
    <property type="entry name" value="TAT"/>
    <property type="match status" value="1"/>
</dbReference>
<dbReference type="RefSeq" id="WP_260763307.1">
    <property type="nucleotide sequence ID" value="NZ_CP045921.1"/>
</dbReference>
<accession>A0A857ML31</accession>
<dbReference type="InterPro" id="IPR006311">
    <property type="entry name" value="TAT_signal"/>
</dbReference>
<dbReference type="AlphaFoldDB" id="A0A857ML31"/>
<organism evidence="1 2">
    <name type="scientific">Candidatus Mycosynbacter amalyticus</name>
    <dbReference type="NCBI Taxonomy" id="2665156"/>
    <lineage>
        <taxon>Bacteria</taxon>
        <taxon>Candidatus Saccharimonadota</taxon>
        <taxon>Candidatus Saccharimonadota incertae sedis</taxon>
        <taxon>Candidatus Mycosynbacter</taxon>
    </lineage>
</organism>
<name>A0A857ML31_9BACT</name>
<sequence length="724" mass="73336">MWCHLPTGISRRRLLQFVAVASLAIAFFTTLVFAHATQAAEGVNQTLSFQGRLAQSTGALVPDGHYNIQFKIYQDGAGTSAGNPGGSLKWTETYINNNGDQGVDVKNGYFSVTLGSKNPFGNQIDWNQDTLWLSMNVAGKDNTCTTFGSGSCTADGEMLPMKRMTATPFAINSAQLGGKTADNFIQLAQGVQEDASSNTPSIAINKTGSGNFLQLQNNGVNELSVTGSGNLEFGNAQDHAIYVGGAGENTNGKNLTLFAGWGGWGTSGGNGGTLFLQGGGAGGDGNSNGGDVVITGGSKTGNGSSGSIFLGADSTSNIQVGSANLGNGTQTINIGNNSSGGTTNITIGSGSGASGGSTKIQSKDTVAVSTDGVDRATFDSNGNLYLGNGVSSSNPSDFKIQGTDSTASGVSGGDLTIQGGGATTGNTNGGNLVLNGGSANGTGTNGSVSIGTSNTGDVNIGSSSGGKVNIQSGTDGVTVQSGGVVSVSFNTANVQVGDGSASGVPTVLTLDKASAAPNLDPSMVGSMYYDTTLGKVQCYEANGWGACGAAPDTFVSLSPEYAGAIVSGSGTGTMSTDICSNDLGVNTSICNTHETYNFYKWTTTSSTSQFKVIYATYQLPTNFDKFVGGSTSLMGKTDSTNSQVSYYLYRVKGDGSGTVACNSTEFFVSTGDQSTWQKGVGTGTADPANCGFVAGDRIMFKIPLGSKSNANAYASDLNFAYSLK</sequence>
<gene>
    <name evidence="1" type="ORF">GII36_05550</name>
</gene>
<keyword evidence="2" id="KW-1185">Reference proteome</keyword>
<dbReference type="Proteomes" id="UP001059824">
    <property type="component" value="Chromosome"/>
</dbReference>
<evidence type="ECO:0000313" key="2">
    <source>
        <dbReference type="Proteomes" id="UP001059824"/>
    </source>
</evidence>
<dbReference type="KEGG" id="mama:GII36_05550"/>
<dbReference type="EMBL" id="CP045921">
    <property type="protein sequence ID" value="QHN43283.1"/>
    <property type="molecule type" value="Genomic_DNA"/>
</dbReference>
<protein>
    <submittedName>
        <fullName evidence="1">Uncharacterized protein</fullName>
    </submittedName>
</protein>
<evidence type="ECO:0000313" key="1">
    <source>
        <dbReference type="EMBL" id="QHN43283.1"/>
    </source>
</evidence>
<reference evidence="1" key="1">
    <citation type="journal article" date="2021" name="Nat. Microbiol.">
        <title>Cocultivation of an ultrasmall environmental parasitic bacterium with lytic ability against bacteria associated with wastewater foams.</title>
        <authorList>
            <person name="Batinovic S."/>
            <person name="Rose J.J.A."/>
            <person name="Ratcliffe J."/>
            <person name="Seviour R.J."/>
            <person name="Petrovski S."/>
        </authorList>
    </citation>
    <scope>NUCLEOTIDE SEQUENCE</scope>
    <source>
        <strain evidence="1">JR1</strain>
    </source>
</reference>